<dbReference type="Gene3D" id="3.40.50.150">
    <property type="entry name" value="Vaccinia Virus protein VP39"/>
    <property type="match status" value="1"/>
</dbReference>
<dbReference type="InterPro" id="IPR029063">
    <property type="entry name" value="SAM-dependent_MTases_sf"/>
</dbReference>
<dbReference type="PANTHER" id="PTHR43861">
    <property type="entry name" value="TRANS-ACONITATE 2-METHYLTRANSFERASE-RELATED"/>
    <property type="match status" value="1"/>
</dbReference>
<sequence>MDNLNKYIHGYSDYETNRLNNQAETLADLLHHDSVWDEGSIILEAGCGIGAQTKIVAPKNKNSSFVSIDISSEFINQARTNADSNRFENVVFKQVDILELPFADEYFDHIFLSFVLEHIPNPIQALVKLKRVLKQKGTITIIEGDLGSTIFHPDSEEAKKAIQCQSKLQEQNGGDANIGRKLHPLLYQAGFKEIKISPRQVYVDDSNPKWVEAFTKNTFIAMIKGVSKEAVSKNLINIKEFEKGIKDLNRTAEGGGTFSFTFFKGIGTK</sequence>
<gene>
    <name evidence="2" type="ORF">METZ01_LOCUS108366</name>
</gene>
<dbReference type="Gene3D" id="6.10.140.1580">
    <property type="match status" value="1"/>
</dbReference>
<feature type="domain" description="Methyltransferase" evidence="1">
    <location>
        <begin position="38"/>
        <end position="189"/>
    </location>
</feature>
<evidence type="ECO:0000259" key="1">
    <source>
        <dbReference type="Pfam" id="PF13847"/>
    </source>
</evidence>
<dbReference type="Pfam" id="PF13847">
    <property type="entry name" value="Methyltransf_31"/>
    <property type="match status" value="1"/>
</dbReference>
<dbReference type="InterPro" id="IPR025714">
    <property type="entry name" value="Methyltranfer_dom"/>
</dbReference>
<name>A0A381WT28_9ZZZZ</name>
<dbReference type="EMBL" id="UINC01012756">
    <property type="protein sequence ID" value="SVA55512.1"/>
    <property type="molecule type" value="Genomic_DNA"/>
</dbReference>
<proteinExistence type="predicted"/>
<reference evidence="2" key="1">
    <citation type="submission" date="2018-05" db="EMBL/GenBank/DDBJ databases">
        <authorList>
            <person name="Lanie J.A."/>
            <person name="Ng W.-L."/>
            <person name="Kazmierczak K.M."/>
            <person name="Andrzejewski T.M."/>
            <person name="Davidsen T.M."/>
            <person name="Wayne K.J."/>
            <person name="Tettelin H."/>
            <person name="Glass J.I."/>
            <person name="Rusch D."/>
            <person name="Podicherti R."/>
            <person name="Tsui H.-C.T."/>
            <person name="Winkler M.E."/>
        </authorList>
    </citation>
    <scope>NUCLEOTIDE SEQUENCE</scope>
</reference>
<evidence type="ECO:0000313" key="2">
    <source>
        <dbReference type="EMBL" id="SVA55512.1"/>
    </source>
</evidence>
<dbReference type="CDD" id="cd02440">
    <property type="entry name" value="AdoMet_MTases"/>
    <property type="match status" value="1"/>
</dbReference>
<dbReference type="SUPFAM" id="SSF53335">
    <property type="entry name" value="S-adenosyl-L-methionine-dependent methyltransferases"/>
    <property type="match status" value="1"/>
</dbReference>
<protein>
    <recommendedName>
        <fullName evidence="1">Methyltransferase domain-containing protein</fullName>
    </recommendedName>
</protein>
<organism evidence="2">
    <name type="scientific">marine metagenome</name>
    <dbReference type="NCBI Taxonomy" id="408172"/>
    <lineage>
        <taxon>unclassified sequences</taxon>
        <taxon>metagenomes</taxon>
        <taxon>ecological metagenomes</taxon>
    </lineage>
</organism>
<accession>A0A381WT28</accession>
<dbReference type="AlphaFoldDB" id="A0A381WT28"/>
<dbReference type="PANTHER" id="PTHR43861:SF1">
    <property type="entry name" value="TRANS-ACONITATE 2-METHYLTRANSFERASE"/>
    <property type="match status" value="1"/>
</dbReference>